<evidence type="ECO:0000313" key="1">
    <source>
        <dbReference type="EMBL" id="ATS90284.1"/>
    </source>
</evidence>
<protein>
    <submittedName>
        <fullName evidence="1">Uncharacterized protein</fullName>
    </submittedName>
</protein>
<name>A0A808FKJ0_XANCI</name>
<reference evidence="1" key="1">
    <citation type="journal article" date="2017" name="BMC Genomics">
        <title>Xanthomonas adaptation to common bean is associated with horizontal transfers of genes encoding TAL effectors.</title>
        <authorList>
            <person name="Ruh M."/>
            <person name="Briand M."/>
            <person name="Bonneau S."/>
            <person name="Jacques M.A."/>
            <person name="Chen N.W.G."/>
        </authorList>
    </citation>
    <scope>NUCLEOTIDE SEQUENCE [LARGE SCALE GENOMIC DNA]</scope>
    <source>
        <strain evidence="1">CFBP6167</strain>
    </source>
</reference>
<sequence length="104" mass="11378">MVESSPAVRRAQDRAHHQSEHFLSAAAGGPALVLAAGTLHVRLGHAKGWQFRKQIRIDLPQRFLTQMCIQPTKVMQVFAEASLGLLVGPPARHGSDPASLWFFA</sequence>
<dbReference type="EMBL" id="CP021018">
    <property type="protein sequence ID" value="ATS90284.1"/>
    <property type="molecule type" value="Genomic_DNA"/>
</dbReference>
<organism evidence="1">
    <name type="scientific">Xanthomonas citri pv. phaseoli var. fuscans</name>
    <dbReference type="NCBI Taxonomy" id="473423"/>
    <lineage>
        <taxon>Bacteria</taxon>
        <taxon>Pseudomonadati</taxon>
        <taxon>Pseudomonadota</taxon>
        <taxon>Gammaproteobacteria</taxon>
        <taxon>Lysobacterales</taxon>
        <taxon>Lysobacteraceae</taxon>
        <taxon>Xanthomonas</taxon>
    </lineage>
</organism>
<accession>A0A808FKJ0</accession>
<proteinExistence type="predicted"/>
<dbReference type="AlphaFoldDB" id="A0A808FKJ0"/>
<gene>
    <name evidence="1" type="ORF">XcfCFBP6167P_20010</name>
</gene>